<dbReference type="EMBL" id="JAEKOZ010000036">
    <property type="protein sequence ID" value="MBJ3812304.1"/>
    <property type="molecule type" value="Genomic_DNA"/>
</dbReference>
<accession>A0ABS0XGG4</accession>
<proteinExistence type="predicted"/>
<comment type="caution">
    <text evidence="1">The sequence shown here is derived from an EMBL/GenBank/DDBJ whole genome shotgun (WGS) entry which is preliminary data.</text>
</comment>
<evidence type="ECO:0000313" key="1">
    <source>
        <dbReference type="EMBL" id="MBJ3812304.1"/>
    </source>
</evidence>
<dbReference type="Proteomes" id="UP000634780">
    <property type="component" value="Unassembled WGS sequence"/>
</dbReference>
<keyword evidence="2" id="KW-1185">Reference proteome</keyword>
<sequence>MAAFHHITPERCAYLTYALDGAGLDWKDNGRQDAPEFLTYTVTGPHGREWSISPATSNQIVPSKPLHLWQAACAETYHRTDRVMTAGGLADLIRSSPK</sequence>
<gene>
    <name evidence="1" type="ORF">JGB26_35360</name>
</gene>
<dbReference type="RefSeq" id="WP_190120368.1">
    <property type="nucleotide sequence ID" value="NZ_BMVR01000023.1"/>
</dbReference>
<protein>
    <submittedName>
        <fullName evidence="1">Uncharacterized protein</fullName>
    </submittedName>
</protein>
<organism evidence="1 2">
    <name type="scientific">Streptomyces flavofungini</name>
    <dbReference type="NCBI Taxonomy" id="68200"/>
    <lineage>
        <taxon>Bacteria</taxon>
        <taxon>Bacillati</taxon>
        <taxon>Actinomycetota</taxon>
        <taxon>Actinomycetes</taxon>
        <taxon>Kitasatosporales</taxon>
        <taxon>Streptomycetaceae</taxon>
        <taxon>Streptomyces</taxon>
    </lineage>
</organism>
<reference evidence="1 2" key="1">
    <citation type="submission" date="2020-12" db="EMBL/GenBank/DDBJ databases">
        <title>Streptomyces typhae sp. nov., a novel endophytic actinomycete isolated from the root of cattail pollen (Typha angustifolia L.).</title>
        <authorList>
            <person name="Peng C."/>
            <person name="Liu C."/>
        </authorList>
    </citation>
    <scope>NUCLEOTIDE SEQUENCE [LARGE SCALE GENOMIC DNA]</scope>
    <source>
        <strain evidence="1 2">JCM 4753</strain>
    </source>
</reference>
<name>A0ABS0XGG4_9ACTN</name>
<evidence type="ECO:0000313" key="2">
    <source>
        <dbReference type="Proteomes" id="UP000634780"/>
    </source>
</evidence>